<organism evidence="2 3">
    <name type="scientific">Paracoccus acridae</name>
    <dbReference type="NCBI Taxonomy" id="1795310"/>
    <lineage>
        <taxon>Bacteria</taxon>
        <taxon>Pseudomonadati</taxon>
        <taxon>Pseudomonadota</taxon>
        <taxon>Alphaproteobacteria</taxon>
        <taxon>Rhodobacterales</taxon>
        <taxon>Paracoccaceae</taxon>
        <taxon>Paracoccus</taxon>
    </lineage>
</organism>
<evidence type="ECO:0000259" key="1">
    <source>
        <dbReference type="PROSITE" id="PS51819"/>
    </source>
</evidence>
<dbReference type="InterPro" id="IPR037523">
    <property type="entry name" value="VOC_core"/>
</dbReference>
<accession>A0ABQ1VER5</accession>
<dbReference type="EMBL" id="BMIV01000001">
    <property type="protein sequence ID" value="GGF54977.1"/>
    <property type="molecule type" value="Genomic_DNA"/>
</dbReference>
<dbReference type="Pfam" id="PF00903">
    <property type="entry name" value="Glyoxalase"/>
    <property type="match status" value="2"/>
</dbReference>
<comment type="caution">
    <text evidence="2">The sequence shown here is derived from an EMBL/GenBank/DDBJ whole genome shotgun (WGS) entry which is preliminary data.</text>
</comment>
<dbReference type="Gene3D" id="3.10.180.10">
    <property type="entry name" value="2,3-Dihydroxybiphenyl 1,2-Dioxygenase, domain 1"/>
    <property type="match status" value="2"/>
</dbReference>
<name>A0ABQ1VER5_9RHOB</name>
<keyword evidence="3" id="KW-1185">Reference proteome</keyword>
<sequence>MPRLHGHPVWFELTTAKDQLAQAEDFYARVLGWQIGDSGMEGFAYHLARAEDQLVAGLMEIPDGMDGMPPNWTLYLGTEDADATARDIRAAGGRIHVEPTDIPGTGRFAVASDPQGAAFGILAPLPMKDGNETRAFDQQKAGHGNWTELMSTDPVAGFDFYARVFGWRKSQAMDMGPMGTYQLFSHDGADIGGMMGLGNAPRPVWLVYFGVNGVDAATRRIRDGGGSVQHGPTPVPGGAHIAVATDPQGAWFAVVGPLEETP</sequence>
<evidence type="ECO:0000313" key="3">
    <source>
        <dbReference type="Proteomes" id="UP000640509"/>
    </source>
</evidence>
<dbReference type="SUPFAM" id="SSF54593">
    <property type="entry name" value="Glyoxalase/Bleomycin resistance protein/Dihydroxybiphenyl dioxygenase"/>
    <property type="match status" value="2"/>
</dbReference>
<dbReference type="Proteomes" id="UP000640509">
    <property type="component" value="Unassembled WGS sequence"/>
</dbReference>
<dbReference type="InterPro" id="IPR029068">
    <property type="entry name" value="Glyas_Bleomycin-R_OHBP_Dase"/>
</dbReference>
<dbReference type="CDD" id="cd07247">
    <property type="entry name" value="SgaA_N_like"/>
    <property type="match status" value="2"/>
</dbReference>
<dbReference type="InterPro" id="IPR004360">
    <property type="entry name" value="Glyas_Fos-R_dOase_dom"/>
</dbReference>
<feature type="domain" description="VOC" evidence="1">
    <location>
        <begin position="143"/>
        <end position="257"/>
    </location>
</feature>
<proteinExistence type="predicted"/>
<dbReference type="PROSITE" id="PS51819">
    <property type="entry name" value="VOC"/>
    <property type="match status" value="2"/>
</dbReference>
<evidence type="ECO:0000313" key="2">
    <source>
        <dbReference type="EMBL" id="GGF54977.1"/>
    </source>
</evidence>
<dbReference type="InterPro" id="IPR052164">
    <property type="entry name" value="Anthracycline_SecMetBiosynth"/>
</dbReference>
<feature type="domain" description="VOC" evidence="1">
    <location>
        <begin position="7"/>
        <end position="124"/>
    </location>
</feature>
<reference evidence="3" key="1">
    <citation type="journal article" date="2019" name="Int. J. Syst. Evol. Microbiol.">
        <title>The Global Catalogue of Microorganisms (GCM) 10K type strain sequencing project: providing services to taxonomists for standard genome sequencing and annotation.</title>
        <authorList>
            <consortium name="The Broad Institute Genomics Platform"/>
            <consortium name="The Broad Institute Genome Sequencing Center for Infectious Disease"/>
            <person name="Wu L."/>
            <person name="Ma J."/>
        </authorList>
    </citation>
    <scope>NUCLEOTIDE SEQUENCE [LARGE SCALE GENOMIC DNA]</scope>
    <source>
        <strain evidence="3">CGMCC 1.15419</strain>
    </source>
</reference>
<protein>
    <submittedName>
        <fullName evidence="2">Bleomycin resistance protein</fullName>
    </submittedName>
</protein>
<dbReference type="PANTHER" id="PTHR33993:SF14">
    <property type="entry name" value="GB|AAF24581.1"/>
    <property type="match status" value="1"/>
</dbReference>
<dbReference type="PANTHER" id="PTHR33993">
    <property type="entry name" value="GLYOXALASE-RELATED"/>
    <property type="match status" value="1"/>
</dbReference>
<gene>
    <name evidence="2" type="ORF">GCM10011402_03690</name>
</gene>
<dbReference type="RefSeq" id="WP_188713792.1">
    <property type="nucleotide sequence ID" value="NZ_BMIV01000001.1"/>
</dbReference>